<accession>A0A5C6V5I0</accession>
<dbReference type="EMBL" id="VOQS01000005">
    <property type="protein sequence ID" value="TXC79108.1"/>
    <property type="molecule type" value="Genomic_DNA"/>
</dbReference>
<protein>
    <submittedName>
        <fullName evidence="1">Uncharacterized protein</fullName>
    </submittedName>
</protein>
<proteinExistence type="predicted"/>
<evidence type="ECO:0000313" key="2">
    <source>
        <dbReference type="Proteomes" id="UP000321776"/>
    </source>
</evidence>
<reference evidence="1 2" key="1">
    <citation type="journal article" date="2018" name="Int. J. Syst. Evol. Microbiol.">
        <title>Paraburkholderia azotifigens sp. nov., a nitrogen-fixing bacterium isolated from paddy soil.</title>
        <authorList>
            <person name="Choi G.M."/>
            <person name="Im W.T."/>
        </authorList>
    </citation>
    <scope>NUCLEOTIDE SEQUENCE [LARGE SCALE GENOMIC DNA]</scope>
    <source>
        <strain evidence="1 2">NF 2-5-3</strain>
    </source>
</reference>
<organism evidence="1 2">
    <name type="scientific">Paraburkholderia azotifigens</name>
    <dbReference type="NCBI Taxonomy" id="2057004"/>
    <lineage>
        <taxon>Bacteria</taxon>
        <taxon>Pseudomonadati</taxon>
        <taxon>Pseudomonadota</taxon>
        <taxon>Betaproteobacteria</taxon>
        <taxon>Burkholderiales</taxon>
        <taxon>Burkholderiaceae</taxon>
        <taxon>Paraburkholderia</taxon>
    </lineage>
</organism>
<evidence type="ECO:0000313" key="1">
    <source>
        <dbReference type="EMBL" id="TXC79108.1"/>
    </source>
</evidence>
<sequence>MYEAETIKSYQDRYPECGRAFLVTGKPGDAELDRLNRDFVKKNETGSWDVAPNRVSRGDLMFVVLPTLPTSASHTSDGYPRTLFAGVVTGSRPNGDRTIFEVDKFRKLPLIDSGIKAFLEGKAPPQGNKVLQVWGPKATRKSNLGTGSATLPSDSAETIHTDLEAIGRRSDLKPTQREALIKARLGQGIYRKKMLKLWGANAR</sequence>
<dbReference type="AlphaFoldDB" id="A0A5C6V5I0"/>
<comment type="caution">
    <text evidence="1">The sequence shown here is derived from an EMBL/GenBank/DDBJ whole genome shotgun (WGS) entry which is preliminary data.</text>
</comment>
<dbReference type="Proteomes" id="UP000321776">
    <property type="component" value="Unassembled WGS sequence"/>
</dbReference>
<name>A0A5C6V5I0_9BURK</name>
<dbReference type="RefSeq" id="WP_147236927.1">
    <property type="nucleotide sequence ID" value="NZ_VOQS01000005.1"/>
</dbReference>
<gene>
    <name evidence="1" type="ORF">FRZ40_32320</name>
</gene>